<feature type="region of interest" description="Disordered" evidence="5">
    <location>
        <begin position="1654"/>
        <end position="1722"/>
    </location>
</feature>
<feature type="region of interest" description="Disordered" evidence="5">
    <location>
        <begin position="1803"/>
        <end position="1832"/>
    </location>
</feature>
<feature type="region of interest" description="Disordered" evidence="5">
    <location>
        <begin position="916"/>
        <end position="1012"/>
    </location>
</feature>
<feature type="region of interest" description="Disordered" evidence="5">
    <location>
        <begin position="1"/>
        <end position="70"/>
    </location>
</feature>
<feature type="compositionally biased region" description="Acidic residues" evidence="5">
    <location>
        <begin position="966"/>
        <end position="983"/>
    </location>
</feature>
<dbReference type="SMART" id="SM00462">
    <property type="entry name" value="PTB"/>
    <property type="match status" value="1"/>
</dbReference>
<dbReference type="InterPro" id="IPR044926">
    <property type="entry name" value="RGS_subdomain_2"/>
</dbReference>
<dbReference type="SMART" id="SM00315">
    <property type="entry name" value="RGS"/>
    <property type="match status" value="1"/>
</dbReference>
<dbReference type="GO" id="GO:0005737">
    <property type="term" value="C:cytoplasm"/>
    <property type="evidence" value="ECO:0007669"/>
    <property type="project" value="UniProtKB-SubCell"/>
</dbReference>
<feature type="region of interest" description="Disordered" evidence="5">
    <location>
        <begin position="1605"/>
        <end position="1636"/>
    </location>
</feature>
<dbReference type="InterPro" id="IPR011993">
    <property type="entry name" value="PH-like_dom_sf"/>
</dbReference>
<dbReference type="Gene3D" id="3.10.20.90">
    <property type="entry name" value="Phosphatidylinositol 3-kinase Catalytic Subunit, Chain A, domain 1"/>
    <property type="match status" value="2"/>
</dbReference>
<dbReference type="CDD" id="cd08706">
    <property type="entry name" value="RGS_R12-like"/>
    <property type="match status" value="1"/>
</dbReference>
<dbReference type="PANTHER" id="PTHR45945">
    <property type="entry name" value="REGULATOR OF G-PROTEIN SIGNALING LOCO"/>
    <property type="match status" value="1"/>
</dbReference>
<accession>A0A9Q0BUP9</accession>
<gene>
    <name evidence="9" type="ORF">M5D96_000786</name>
</gene>
<dbReference type="PROSITE" id="PS50106">
    <property type="entry name" value="PDZ"/>
    <property type="match status" value="1"/>
</dbReference>
<feature type="region of interest" description="Disordered" evidence="5">
    <location>
        <begin position="1355"/>
        <end position="1385"/>
    </location>
</feature>
<dbReference type="GO" id="GO:0005096">
    <property type="term" value="F:GTPase activator activity"/>
    <property type="evidence" value="ECO:0007669"/>
    <property type="project" value="UniProtKB-KW"/>
</dbReference>
<dbReference type="SMART" id="SM00390">
    <property type="entry name" value="GoLoco"/>
    <property type="match status" value="1"/>
</dbReference>
<feature type="region of interest" description="Disordered" evidence="5">
    <location>
        <begin position="1092"/>
        <end position="1142"/>
    </location>
</feature>
<dbReference type="EMBL" id="JAMKOV010000001">
    <property type="protein sequence ID" value="KAI8044615.1"/>
    <property type="molecule type" value="Genomic_DNA"/>
</dbReference>
<feature type="compositionally biased region" description="Polar residues" evidence="5">
    <location>
        <begin position="1131"/>
        <end position="1142"/>
    </location>
</feature>
<dbReference type="SMART" id="SM00455">
    <property type="entry name" value="RBD"/>
    <property type="match status" value="2"/>
</dbReference>
<dbReference type="SUPFAM" id="SSF50729">
    <property type="entry name" value="PH domain-like"/>
    <property type="match status" value="1"/>
</dbReference>
<feature type="compositionally biased region" description="Basic and acidic residues" evidence="5">
    <location>
        <begin position="946"/>
        <end position="955"/>
    </location>
</feature>
<sequence length="1956" mass="213660">MHHHHPPLPITGASGSTAPGAGGAAGTVEEAPPTAVVAGPATTSTTPSGSNTQQQQHQRRRKKRPNYNYNGIRTVEVRRGYNGFGFTISGQQPCRLSCIISSSPAEQAGLRSGDFLISVNGLNVSKLPHETVVQLIGNSFGSIRMQIAENYYSDSSDEENAHATLRGQLLAASLRHKPRFLHHKAKLHRLRNSPQKKLPLPVEAVESPQSSKASPAAEHLTLRPVLEDAPLAAGNLSKAAADVANVSAMVRAVGSAALEYRVIVGYLGTIEMPKQISHSSKLQTVRSCIRKLRQEKRQPTIVLMCITPDSLSLQSSGGGVLATYSSARLNYVSSSSESENRFFGLVTSAVHNTQIEEEYEPSSGAAAGHISISHSCHVFVIDTKLIEHAQHLQRAHEFRLQCTRDPISNLCLEFPNNSEYVVNLVRSMYTMRILPPASRSHQVDYDAGGAGAGGAAAHSPQPSNHSEISTTTSNSDSGIGFNNDCTNISDRILVVDFLGGGAGPGAAHAGPPNYPAPARPLGIVGIPDNRLTVRAMPDHAALLKSPPESSSLRRPNLLASFNLIKSPATNLTSTRSCDDVLNLFVDDSPRTFGAVASMDDISLHSAAPSLDETHTFAHPSCVPRKMRRSLALETPTTPHKLSAQVFGQPGSRHSLGFEAIDSVQSSSVSACIDQPMDTWASLQNLHKSHKDHRNSLSASSSSHCLLEATNSEPDLGVEWHMPSQVQKKTTLVLWEIERQVRVMNSGSGIPIAKNQESIATMVERFVQSLSQLNDSGTFDSSFEIKRIHPGSSTPKHVRHRCLTELDREQLTRFVRDFEERQVASTPKAKSKTSSPYICRKARQFYQSASGRRSASPQINVPQEEEPQQQQQQQPPQPRRCAEAEDLMPPPMAISRVQAERRSCRSASRVLQFFSSATKRRSGSRKLSEPEQESTIRADSPVLIRVTSRDQQDEHLGCQPLQIPTSSEDENENEEEEEEEEEHDDGISSASSNLTSQSGGSSNSRNLSPDSSFEMHAPLLPSFKVTPPRAVCRAGRNAACEFARFLRGSFHSKRASVTSLRRSLSDPDAVQQMDFSKQPPLRDTTNVMRNRALPANASPFRRAWGQSSFRTPRSDKVAKQQQQYQQQQQGQSSPVRRTASMNASDNDMYIKTLMLDSDLKATRSQQQLSLLQVPKILTTPAPPSAITVSVAGEDATAQDHGCPSSWGGSFERMLQDAAGMQTFSEFLKKEFSAENIYFWTACERYRLLESEAERVLQAREIFGKHLANSSSDPVNVDSQARSLTAEKLATAAPDIFAPAQKQIFNLMKFDSYQRFIRSDLYKSCVEAEQKHQPLPYSGMDLDELLKTNFHLTASSKLKKSASNAEDRRRKSLLPWHRKTRSKSRDRGEIMADMQHTLMPAPPLPPPGLLTSASLKLVSGQNSLGDLHSSRSSLSSFDAGTGTNTSGGQGASAESVCSLCRVILTDGATTIVQTRAGETVGELVERLLEKRNLVYPYYDIVFQGTTKSIDVQQPSQMLAGKEVLIERRVAFKLDLPDPKVISVKSKPKKQLHEVIRPILSKYNYKMDQVQVIMRDTQAPLDLNQPVTMADGQRLRILLLGHSDFQVGGGSGSGSSSSSMTMTTVPPKQSKPMKPLPQGQLDELTNKVFSELLASKVDAAQEKPRPSDLCSMKSNEAPSESSSTLFERMRRQQSHGSNIPGSKLPKLKKKSTSSQQSEETAAAVAVADPKRPIIAKLKAGVKLQVTERVAEHQDELLEGLKRAQLARLEDQRGTEINFDLPDFLKNKENLSAAVSKLRKVRASLSPVGKVPSCSPTEIPQPAPRLSITRSQPQSPMKVDHQELETELLPAAEMQDQTDQFAKAPPPLPPKPKVLPIKPSNWGAAPVVAPAVAVAQPTTANYCNKFSPSKQQVLVASPTKEAAKAATFASKIPLELGRKSLEEAAGSRCAYLDEPSSSFV</sequence>
<feature type="compositionally biased region" description="Low complexity" evidence="5">
    <location>
        <begin position="1709"/>
        <end position="1722"/>
    </location>
</feature>
<dbReference type="SMART" id="SM00228">
    <property type="entry name" value="PDZ"/>
    <property type="match status" value="1"/>
</dbReference>
<feature type="region of interest" description="Disordered" evidence="5">
    <location>
        <begin position="440"/>
        <end position="476"/>
    </location>
</feature>
<keyword evidence="2" id="KW-0343">GTPase activation</keyword>
<feature type="compositionally biased region" description="Basic residues" evidence="5">
    <location>
        <begin position="1368"/>
        <end position="1380"/>
    </location>
</feature>
<dbReference type="GO" id="GO:0005634">
    <property type="term" value="C:nucleus"/>
    <property type="evidence" value="ECO:0007669"/>
    <property type="project" value="TreeGrafter"/>
</dbReference>
<dbReference type="CDD" id="cd06710">
    <property type="entry name" value="PDZ_RGS12-like"/>
    <property type="match status" value="1"/>
</dbReference>
<feature type="domain" description="RGS" evidence="7">
    <location>
        <begin position="1208"/>
        <end position="1324"/>
    </location>
</feature>
<dbReference type="GO" id="GO:0005886">
    <property type="term" value="C:plasma membrane"/>
    <property type="evidence" value="ECO:0007669"/>
    <property type="project" value="TreeGrafter"/>
</dbReference>
<dbReference type="InterPro" id="IPR036305">
    <property type="entry name" value="RGS_sf"/>
</dbReference>
<comment type="caution">
    <text evidence="9">The sequence shown here is derived from an EMBL/GenBank/DDBJ whole genome shotgun (WGS) entry which is preliminary data.</text>
</comment>
<evidence type="ECO:0000256" key="4">
    <source>
        <dbReference type="ARBA" id="ARBA00022737"/>
    </source>
</evidence>
<dbReference type="InterPro" id="IPR001478">
    <property type="entry name" value="PDZ"/>
</dbReference>
<dbReference type="GO" id="GO:0009653">
    <property type="term" value="P:anatomical structure morphogenesis"/>
    <property type="evidence" value="ECO:0007669"/>
    <property type="project" value="UniProtKB-ARBA"/>
</dbReference>
<dbReference type="PANTHER" id="PTHR45945:SF3">
    <property type="entry name" value="REGULATOR OF G-PROTEIN SIGNALING LOCO"/>
    <property type="match status" value="1"/>
</dbReference>
<dbReference type="PRINTS" id="PR01301">
    <property type="entry name" value="RGSPROTEIN"/>
</dbReference>
<evidence type="ECO:0000256" key="3">
    <source>
        <dbReference type="ARBA" id="ARBA00022490"/>
    </source>
</evidence>
<dbReference type="InterPro" id="IPR003109">
    <property type="entry name" value="GoLoco_motif"/>
</dbReference>
<dbReference type="PROSITE" id="PS50877">
    <property type="entry name" value="GOLOCO"/>
    <property type="match status" value="1"/>
</dbReference>
<dbReference type="PROSITE" id="PS50898">
    <property type="entry name" value="RBD"/>
    <property type="match status" value="2"/>
</dbReference>
<dbReference type="CDD" id="cd13162">
    <property type="entry name" value="PTB_RGS12"/>
    <property type="match status" value="1"/>
</dbReference>
<feature type="compositionally biased region" description="Low complexity" evidence="5">
    <location>
        <begin position="26"/>
        <end position="56"/>
    </location>
</feature>
<feature type="compositionally biased region" description="Polar residues" evidence="5">
    <location>
        <begin position="460"/>
        <end position="476"/>
    </location>
</feature>
<dbReference type="SUPFAM" id="SSF50156">
    <property type="entry name" value="PDZ domain-like"/>
    <property type="match status" value="1"/>
</dbReference>
<dbReference type="InterPro" id="IPR036034">
    <property type="entry name" value="PDZ_sf"/>
</dbReference>
<feature type="compositionally biased region" description="Low complexity" evidence="5">
    <location>
        <begin position="1119"/>
        <end position="1130"/>
    </location>
</feature>
<dbReference type="InterPro" id="IPR006020">
    <property type="entry name" value="PTB/PI_dom"/>
</dbReference>
<dbReference type="GO" id="GO:0008277">
    <property type="term" value="P:regulation of G protein-coupled receptor signaling pathway"/>
    <property type="evidence" value="ECO:0007669"/>
    <property type="project" value="TreeGrafter"/>
</dbReference>
<evidence type="ECO:0008006" key="11">
    <source>
        <dbReference type="Google" id="ProtNLM"/>
    </source>
</evidence>
<protein>
    <recommendedName>
        <fullName evidence="11">Regulator of G-protein signaling loco</fullName>
    </recommendedName>
</protein>
<evidence type="ECO:0000259" key="6">
    <source>
        <dbReference type="PROSITE" id="PS50106"/>
    </source>
</evidence>
<feature type="compositionally biased region" description="Low complexity" evidence="5">
    <location>
        <begin position="987"/>
        <end position="1011"/>
    </location>
</feature>
<dbReference type="Pfam" id="PF02196">
    <property type="entry name" value="RBD"/>
    <property type="match status" value="1"/>
</dbReference>
<dbReference type="PROSITE" id="PS50132">
    <property type="entry name" value="RGS"/>
    <property type="match status" value="1"/>
</dbReference>
<feature type="region of interest" description="Disordered" evidence="5">
    <location>
        <begin position="1427"/>
        <end position="1449"/>
    </location>
</feature>
<dbReference type="FunFam" id="1.10.167.10:FF:000001">
    <property type="entry name" value="Putative regulator of g-protein signaling 12"/>
    <property type="match status" value="1"/>
</dbReference>
<feature type="domain" description="PDZ" evidence="6">
    <location>
        <begin position="74"/>
        <end position="151"/>
    </location>
</feature>
<dbReference type="SUPFAM" id="SSF48097">
    <property type="entry name" value="Regulator of G-protein signaling, RGS"/>
    <property type="match status" value="1"/>
</dbReference>
<dbReference type="Gene3D" id="2.30.29.30">
    <property type="entry name" value="Pleckstrin-homology domain (PH domain)/Phosphotyrosine-binding domain (PTB)"/>
    <property type="match status" value="1"/>
</dbReference>
<feature type="compositionally biased region" description="Polar residues" evidence="5">
    <location>
        <begin position="845"/>
        <end position="860"/>
    </location>
</feature>
<feature type="domain" description="RBD" evidence="8">
    <location>
        <begin position="1456"/>
        <end position="1526"/>
    </location>
</feature>
<feature type="domain" description="RBD" evidence="8">
    <location>
        <begin position="1527"/>
        <end position="1597"/>
    </location>
</feature>
<dbReference type="SUPFAM" id="SSF54236">
    <property type="entry name" value="Ubiquitin-like"/>
    <property type="match status" value="2"/>
</dbReference>
<feature type="region of interest" description="Disordered" evidence="5">
    <location>
        <begin position="845"/>
        <end position="882"/>
    </location>
</feature>
<keyword evidence="3" id="KW-0963">Cytoplasm</keyword>
<dbReference type="Proteomes" id="UP001059596">
    <property type="component" value="Chromosome 3R"/>
</dbReference>
<dbReference type="CDD" id="cd17067">
    <property type="entry name" value="RBD2_RGS12_like"/>
    <property type="match status" value="1"/>
</dbReference>
<evidence type="ECO:0000256" key="1">
    <source>
        <dbReference type="ARBA" id="ARBA00004496"/>
    </source>
</evidence>
<evidence type="ECO:0000256" key="5">
    <source>
        <dbReference type="SAM" id="MobiDB-lite"/>
    </source>
</evidence>
<keyword evidence="10" id="KW-1185">Reference proteome</keyword>
<evidence type="ECO:0000313" key="9">
    <source>
        <dbReference type="EMBL" id="KAI8044615.1"/>
    </source>
</evidence>
<feature type="compositionally biased region" description="Polar residues" evidence="5">
    <location>
        <begin position="1669"/>
        <end position="1682"/>
    </location>
</feature>
<dbReference type="InterPro" id="IPR029071">
    <property type="entry name" value="Ubiquitin-like_domsf"/>
</dbReference>
<proteinExistence type="predicted"/>
<dbReference type="Pfam" id="PF00595">
    <property type="entry name" value="PDZ"/>
    <property type="match status" value="1"/>
</dbReference>
<dbReference type="FunFam" id="2.30.29.30:FF:000642">
    <property type="entry name" value="Regulator of G-protein signaling loco"/>
    <property type="match status" value="1"/>
</dbReference>
<dbReference type="InterPro" id="IPR003116">
    <property type="entry name" value="RBD_dom"/>
</dbReference>
<dbReference type="Gene3D" id="1.10.167.10">
    <property type="entry name" value="Regulator of G-protein Signalling 4, domain 2"/>
    <property type="match status" value="1"/>
</dbReference>
<evidence type="ECO:0000259" key="8">
    <source>
        <dbReference type="PROSITE" id="PS50898"/>
    </source>
</evidence>
<dbReference type="Gene3D" id="2.30.42.10">
    <property type="match status" value="1"/>
</dbReference>
<dbReference type="InterPro" id="IPR046995">
    <property type="entry name" value="RGS10/12/14-like"/>
</dbReference>
<evidence type="ECO:0000256" key="2">
    <source>
        <dbReference type="ARBA" id="ARBA00022468"/>
    </source>
</evidence>
<feature type="region of interest" description="Disordered" evidence="5">
    <location>
        <begin position="191"/>
        <end position="217"/>
    </location>
</feature>
<comment type="subcellular location">
    <subcellularLocation>
        <location evidence="1">Cytoplasm</location>
    </subcellularLocation>
</comment>
<dbReference type="Gene3D" id="1.10.196.10">
    <property type="match status" value="1"/>
</dbReference>
<dbReference type="InterPro" id="IPR024066">
    <property type="entry name" value="RGS_subdom1/3"/>
</dbReference>
<keyword evidence="4" id="KW-0677">Repeat</keyword>
<evidence type="ECO:0000313" key="10">
    <source>
        <dbReference type="Proteomes" id="UP001059596"/>
    </source>
</evidence>
<evidence type="ECO:0000259" key="7">
    <source>
        <dbReference type="PROSITE" id="PS50132"/>
    </source>
</evidence>
<dbReference type="CDD" id="cd01817">
    <property type="entry name" value="RBD1_RGS12_like"/>
    <property type="match status" value="1"/>
</dbReference>
<dbReference type="Pfam" id="PF00615">
    <property type="entry name" value="RGS"/>
    <property type="match status" value="1"/>
</dbReference>
<dbReference type="GO" id="GO:0007165">
    <property type="term" value="P:signal transduction"/>
    <property type="evidence" value="ECO:0007669"/>
    <property type="project" value="InterPro"/>
</dbReference>
<dbReference type="GO" id="GO:0048699">
    <property type="term" value="P:generation of neurons"/>
    <property type="evidence" value="ECO:0007669"/>
    <property type="project" value="UniProtKB-ARBA"/>
</dbReference>
<reference evidence="9" key="1">
    <citation type="journal article" date="2023" name="Genome Biol. Evol.">
        <title>Long-read-based Genome Assembly of Drosophila gunungcola Reveals Fewer Chemosensory Genes in Flower-breeding Species.</title>
        <authorList>
            <person name="Negi A."/>
            <person name="Liao B.Y."/>
            <person name="Yeh S.D."/>
        </authorList>
    </citation>
    <scope>NUCLEOTIDE SEQUENCE</scope>
    <source>
        <strain evidence="9">Sukarami</strain>
    </source>
</reference>
<dbReference type="InterPro" id="IPR016137">
    <property type="entry name" value="RGS"/>
</dbReference>
<organism evidence="9 10">
    <name type="scientific">Drosophila gunungcola</name>
    <name type="common">fruit fly</name>
    <dbReference type="NCBI Taxonomy" id="103775"/>
    <lineage>
        <taxon>Eukaryota</taxon>
        <taxon>Metazoa</taxon>
        <taxon>Ecdysozoa</taxon>
        <taxon>Arthropoda</taxon>
        <taxon>Hexapoda</taxon>
        <taxon>Insecta</taxon>
        <taxon>Pterygota</taxon>
        <taxon>Neoptera</taxon>
        <taxon>Endopterygota</taxon>
        <taxon>Diptera</taxon>
        <taxon>Brachycera</taxon>
        <taxon>Muscomorpha</taxon>
        <taxon>Ephydroidea</taxon>
        <taxon>Drosophilidae</taxon>
        <taxon>Drosophila</taxon>
        <taxon>Sophophora</taxon>
    </lineage>
</organism>
<name>A0A9Q0BUP9_9MUSC</name>